<dbReference type="Proteomes" id="UP000502287">
    <property type="component" value="Chromosome"/>
</dbReference>
<dbReference type="Pfam" id="PF04077">
    <property type="entry name" value="DsrH"/>
    <property type="match status" value="1"/>
</dbReference>
<proteinExistence type="predicted"/>
<evidence type="ECO:0000313" key="3">
    <source>
        <dbReference type="Proteomes" id="UP000276901"/>
    </source>
</evidence>
<protein>
    <submittedName>
        <fullName evidence="2">tRNA 2-thiouridine synthesizing protein B</fullName>
    </submittedName>
</protein>
<evidence type="ECO:0000313" key="4">
    <source>
        <dbReference type="Proteomes" id="UP000502287"/>
    </source>
</evidence>
<evidence type="ECO:0000313" key="2">
    <source>
        <dbReference type="EMBL" id="RPE92011.1"/>
    </source>
</evidence>
<dbReference type="KEGG" id="fcl:A4G17_02400"/>
<evidence type="ECO:0000313" key="1">
    <source>
        <dbReference type="EMBL" id="QIM64379.1"/>
    </source>
</evidence>
<name>A0AAE7C1S2_9PAST</name>
<dbReference type="Gene3D" id="3.40.1260.10">
    <property type="entry name" value="DsrEFH-like"/>
    <property type="match status" value="1"/>
</dbReference>
<dbReference type="RefSeq" id="WP_123957403.1">
    <property type="nucleotide sequence ID" value="NZ_CP015029.1"/>
</dbReference>
<sequence>MLYTFSQTHYDPDELQQILACVSENDAVVLWQNGVLQAVRSPQFFANVPNVFVLENDAHARNLHIEIPTVSLHQFVELTVSYHPHIAL</sequence>
<dbReference type="EMBL" id="RKQT01000004">
    <property type="protein sequence ID" value="RPE92011.1"/>
    <property type="molecule type" value="Genomic_DNA"/>
</dbReference>
<dbReference type="GO" id="GO:0002143">
    <property type="term" value="P:tRNA wobble position uridine thiolation"/>
    <property type="evidence" value="ECO:0007669"/>
    <property type="project" value="InterPro"/>
</dbReference>
<dbReference type="GO" id="GO:0005737">
    <property type="term" value="C:cytoplasm"/>
    <property type="evidence" value="ECO:0007669"/>
    <property type="project" value="InterPro"/>
</dbReference>
<dbReference type="InterPro" id="IPR007215">
    <property type="entry name" value="Sulphur_relay_TusB/DsrH"/>
</dbReference>
<dbReference type="AlphaFoldDB" id="A0AAE7C1S2"/>
<accession>A0AAE7C1S2</accession>
<dbReference type="SUPFAM" id="SSF75169">
    <property type="entry name" value="DsrEFH-like"/>
    <property type="match status" value="1"/>
</dbReference>
<organism evidence="1 4">
    <name type="scientific">Frederiksenia canicola</name>
    <dbReference type="NCBI Taxonomy" id="123824"/>
    <lineage>
        <taxon>Bacteria</taxon>
        <taxon>Pseudomonadati</taxon>
        <taxon>Pseudomonadota</taxon>
        <taxon>Gammaproteobacteria</taxon>
        <taxon>Pasteurellales</taxon>
        <taxon>Pasteurellaceae</taxon>
        <taxon>Frederiksenia</taxon>
    </lineage>
</organism>
<reference evidence="1 4" key="1">
    <citation type="submission" date="2016-03" db="EMBL/GenBank/DDBJ databases">
        <authorList>
            <person name="Hansen M.J."/>
            <person name="Bojesen A.M."/>
            <person name="Planet P."/>
        </authorList>
    </citation>
    <scope>NUCLEOTIDE SEQUENCE [LARGE SCALE GENOMIC DNA]</scope>
    <source>
        <strain evidence="1 4">HPA 21</strain>
    </source>
</reference>
<reference evidence="2 3" key="2">
    <citation type="submission" date="2018-11" db="EMBL/GenBank/DDBJ databases">
        <title>Genomic Encyclopedia of Type Strains, Phase IV (KMG-IV): sequencing the most valuable type-strain genomes for metagenomic binning, comparative biology and taxonomic classification.</title>
        <authorList>
            <person name="Goeker M."/>
        </authorList>
    </citation>
    <scope>NUCLEOTIDE SEQUENCE [LARGE SCALE GENOMIC DNA]</scope>
    <source>
        <strain evidence="2 3">DSM 25797</strain>
    </source>
</reference>
<dbReference type="InterPro" id="IPR027396">
    <property type="entry name" value="DsrEFH-like"/>
</dbReference>
<dbReference type="NCBIfam" id="TIGR03011">
    <property type="entry name" value="sulf_tusB_dsrH"/>
    <property type="match status" value="1"/>
</dbReference>
<dbReference type="EMBL" id="CP015029">
    <property type="protein sequence ID" value="QIM64379.1"/>
    <property type="molecule type" value="Genomic_DNA"/>
</dbReference>
<gene>
    <name evidence="1" type="ORF">A4G17_02400</name>
    <name evidence="2" type="ORF">EDC49_1812</name>
</gene>
<keyword evidence="3" id="KW-1185">Reference proteome</keyword>
<dbReference type="Proteomes" id="UP000276901">
    <property type="component" value="Unassembled WGS sequence"/>
</dbReference>